<dbReference type="Pfam" id="PF25324">
    <property type="entry name" value="DUF7881"/>
    <property type="match status" value="1"/>
</dbReference>
<feature type="domain" description="HNH nuclease" evidence="1">
    <location>
        <begin position="116"/>
        <end position="184"/>
    </location>
</feature>
<accession>U4LSP0</accession>
<keyword evidence="4" id="KW-1185">Reference proteome</keyword>
<dbReference type="eggNOG" id="ENOG502SKV9">
    <property type="taxonomic scope" value="Eukaryota"/>
</dbReference>
<name>U4LSP0_PYROM</name>
<gene>
    <name evidence="3" type="ORF">PCON_04137</name>
</gene>
<dbReference type="Pfam" id="PF13391">
    <property type="entry name" value="HNH_2"/>
    <property type="match status" value="1"/>
</dbReference>
<dbReference type="EMBL" id="HF936586">
    <property type="protein sequence ID" value="CCX34654.1"/>
    <property type="molecule type" value="Genomic_DNA"/>
</dbReference>
<dbReference type="STRING" id="1076935.U4LSP0"/>
<evidence type="ECO:0000259" key="1">
    <source>
        <dbReference type="Pfam" id="PF13391"/>
    </source>
</evidence>
<dbReference type="InterPro" id="IPR003615">
    <property type="entry name" value="HNH_nuc"/>
</dbReference>
<sequence length="273" mass="31514">MSGHRSHFRNVRFFDEANPDVVLGGLVQNGSITERNFLTMLDIVFVTTAPIRVSAKDTGKVVSMVGTRLDVRDYLVSCEDEIQVSDEPWVHRITSHSVSGREDAFRDGIRARDNKCVISGRVHRNPHIWTSFEAAHVFPLEKESLWIQFNYGRWITDMDDTNGNGLLLQSIIHRLFEQYLISVNSDYILILLMWMGEPLDPVCRDPTSPRCVSDQLLRWHFRQSVLANMRGAGEPAFEHDFLPGMDMMKEIREKPLAQERLELELSYRLRQVV</sequence>
<organism evidence="3 4">
    <name type="scientific">Pyronema omphalodes (strain CBS 100304)</name>
    <name type="common">Pyronema confluens</name>
    <dbReference type="NCBI Taxonomy" id="1076935"/>
    <lineage>
        <taxon>Eukaryota</taxon>
        <taxon>Fungi</taxon>
        <taxon>Dikarya</taxon>
        <taxon>Ascomycota</taxon>
        <taxon>Pezizomycotina</taxon>
        <taxon>Pezizomycetes</taxon>
        <taxon>Pezizales</taxon>
        <taxon>Pyronemataceae</taxon>
        <taxon>Pyronema</taxon>
    </lineage>
</organism>
<proteinExistence type="predicted"/>
<evidence type="ECO:0000313" key="4">
    <source>
        <dbReference type="Proteomes" id="UP000018144"/>
    </source>
</evidence>
<protein>
    <submittedName>
        <fullName evidence="3">Uncharacterized protein</fullName>
    </submittedName>
</protein>
<reference evidence="3 4" key="1">
    <citation type="journal article" date="2013" name="PLoS Genet.">
        <title>The genome and development-dependent transcriptomes of Pyronema confluens: a window into fungal evolution.</title>
        <authorList>
            <person name="Traeger S."/>
            <person name="Altegoer F."/>
            <person name="Freitag M."/>
            <person name="Gabaldon T."/>
            <person name="Kempken F."/>
            <person name="Kumar A."/>
            <person name="Marcet-Houben M."/>
            <person name="Poggeler S."/>
            <person name="Stajich J.E."/>
            <person name="Nowrousian M."/>
        </authorList>
    </citation>
    <scope>NUCLEOTIDE SEQUENCE [LARGE SCALE GENOMIC DNA]</scope>
    <source>
        <strain evidence="4">CBS 100304</strain>
        <tissue evidence="3">Vegetative mycelium</tissue>
    </source>
</reference>
<dbReference type="Proteomes" id="UP000018144">
    <property type="component" value="Unassembled WGS sequence"/>
</dbReference>
<dbReference type="AlphaFoldDB" id="U4LSP0"/>
<evidence type="ECO:0000313" key="3">
    <source>
        <dbReference type="EMBL" id="CCX34654.1"/>
    </source>
</evidence>
<feature type="domain" description="DUF7881" evidence="2">
    <location>
        <begin position="9"/>
        <end position="83"/>
    </location>
</feature>
<dbReference type="OrthoDB" id="2142759at2759"/>
<dbReference type="InterPro" id="IPR057203">
    <property type="entry name" value="DUF7881"/>
</dbReference>
<evidence type="ECO:0000259" key="2">
    <source>
        <dbReference type="Pfam" id="PF25324"/>
    </source>
</evidence>